<evidence type="ECO:0000313" key="2">
    <source>
        <dbReference type="EMBL" id="AWV07647.1"/>
    </source>
</evidence>
<protein>
    <recommendedName>
        <fullName evidence="4">TolB protein</fullName>
    </recommendedName>
</protein>
<dbReference type="Proteomes" id="UP000249447">
    <property type="component" value="Chromosome"/>
</dbReference>
<comment type="similarity">
    <text evidence="1">Belongs to the TolB family.</text>
</comment>
<dbReference type="EMBL" id="CP029843">
    <property type="protein sequence ID" value="AWV07647.1"/>
    <property type="molecule type" value="Genomic_DNA"/>
</dbReference>
<organism evidence="2 3">
    <name type="scientific">Marilutibacter maris</name>
    <dbReference type="NCBI Taxonomy" id="1605891"/>
    <lineage>
        <taxon>Bacteria</taxon>
        <taxon>Pseudomonadati</taxon>
        <taxon>Pseudomonadota</taxon>
        <taxon>Gammaproteobacteria</taxon>
        <taxon>Lysobacterales</taxon>
        <taxon>Lysobacteraceae</taxon>
        <taxon>Marilutibacter</taxon>
    </lineage>
</organism>
<keyword evidence="3" id="KW-1185">Reference proteome</keyword>
<dbReference type="PANTHER" id="PTHR36842:SF1">
    <property type="entry name" value="PROTEIN TOLB"/>
    <property type="match status" value="1"/>
</dbReference>
<gene>
    <name evidence="2" type="ORF">C9I47_1960</name>
</gene>
<dbReference type="KEGG" id="lmb:C9I47_1960"/>
<dbReference type="Pfam" id="PF07676">
    <property type="entry name" value="PD40"/>
    <property type="match status" value="2"/>
</dbReference>
<reference evidence="2 3" key="1">
    <citation type="submission" date="2018-05" db="EMBL/GenBank/DDBJ databases">
        <title>The complete genome of Lysobacter maris HZ9B, a marine bacterium antagonistic against terrestrial plant pathogens.</title>
        <authorList>
            <person name="Zhang X.-Q."/>
        </authorList>
    </citation>
    <scope>NUCLEOTIDE SEQUENCE [LARGE SCALE GENOMIC DNA]</scope>
    <source>
        <strain evidence="2 3">HZ9B</strain>
    </source>
</reference>
<dbReference type="SUPFAM" id="SSF82171">
    <property type="entry name" value="DPP6 N-terminal domain-like"/>
    <property type="match status" value="1"/>
</dbReference>
<dbReference type="InterPro" id="IPR011042">
    <property type="entry name" value="6-blade_b-propeller_TolB-like"/>
</dbReference>
<dbReference type="AlphaFoldDB" id="A0A2U9T8U0"/>
<evidence type="ECO:0008006" key="4">
    <source>
        <dbReference type="Google" id="ProtNLM"/>
    </source>
</evidence>
<name>A0A2U9T8U0_9GAMM</name>
<evidence type="ECO:0000256" key="1">
    <source>
        <dbReference type="ARBA" id="ARBA00009820"/>
    </source>
</evidence>
<dbReference type="Gene3D" id="2.120.10.30">
    <property type="entry name" value="TolB, C-terminal domain"/>
    <property type="match status" value="3"/>
</dbReference>
<dbReference type="InterPro" id="IPR011659">
    <property type="entry name" value="WD40"/>
</dbReference>
<dbReference type="PANTHER" id="PTHR36842">
    <property type="entry name" value="PROTEIN TOLB HOMOLOG"/>
    <property type="match status" value="1"/>
</dbReference>
<evidence type="ECO:0000313" key="3">
    <source>
        <dbReference type="Proteomes" id="UP000249447"/>
    </source>
</evidence>
<sequence length="286" mass="31503">MTLAGLCLALMSGCRSEAPESIAFLAVSDGYWEVWVTDDEGRSPRKLSDFKADVSRISWFPDGNTLLVNLHDGRMFRLDADSGEASAVQAPMPGILDAVVSPDGRQATFSLSTADSIDNNDIWTFDLSTGGLNKLTSMARLQHEPTWSSDGAQVYFLSGRGGQTHDIWRADVATRETEQLTVNALYHFDLAARPDGALAYSGNQTGNYDLWIRHPDGRAEQLTDDPELDARPTWSPDGKALAFESTRDGNIDIWRYDLGSSELKRLTEMPEGARHPVWSPVHGGER</sequence>
<proteinExistence type="inferred from homology"/>
<accession>A0A2U9T8U0</accession>